<keyword evidence="2" id="KW-1185">Reference proteome</keyword>
<proteinExistence type="predicted"/>
<dbReference type="EMBL" id="JAWWNJ010000149">
    <property type="protein sequence ID" value="KAK6981478.1"/>
    <property type="molecule type" value="Genomic_DNA"/>
</dbReference>
<dbReference type="Proteomes" id="UP001362999">
    <property type="component" value="Unassembled WGS sequence"/>
</dbReference>
<organism evidence="1 2">
    <name type="scientific">Favolaschia claudopus</name>
    <dbReference type="NCBI Taxonomy" id="2862362"/>
    <lineage>
        <taxon>Eukaryota</taxon>
        <taxon>Fungi</taxon>
        <taxon>Dikarya</taxon>
        <taxon>Basidiomycota</taxon>
        <taxon>Agaricomycotina</taxon>
        <taxon>Agaricomycetes</taxon>
        <taxon>Agaricomycetidae</taxon>
        <taxon>Agaricales</taxon>
        <taxon>Marasmiineae</taxon>
        <taxon>Mycenaceae</taxon>
        <taxon>Favolaschia</taxon>
    </lineage>
</organism>
<name>A0AAV9ZGE3_9AGAR</name>
<dbReference type="AlphaFoldDB" id="A0AAV9ZGE3"/>
<accession>A0AAV9ZGE3</accession>
<protein>
    <submittedName>
        <fullName evidence="1">Uncharacterized protein</fullName>
    </submittedName>
</protein>
<gene>
    <name evidence="1" type="ORF">R3P38DRAFT_2807967</name>
</gene>
<sequence>MAFHTALSEAKVEAVPQKFGIGDEICLRLAESVCVVQVILDNLNSGEEHYYYYYRFDTCPPAAGKHSARCIYVPPQNRPLVDADLDSGPEYIEYLLKLDRQRLSVQLNAVAGESVLLAEAVINSGRLSSNTTVGKSSQSSPTSFKVEEKALGLVLVEQFGKLRTFAVANRKSCATARTLQSIENRDDPEVLERSGRDFRLSINVLGVESDSMSSLEDVIASTDEAGSSSEEAHCVAEFLTEMERRLNQDPFPDRDRDRFGPGRTRNCLSFPNAAVYVTWSVASVVCVYFQEWTSVAEKAVSWSCGTEEDAGIDQAVYCKDSRPWRERATESGEHDRRQPSGPDVNCSFMHCNGDERMCENCSRHAHRRCGDRAFDPFLTKRVDDRRTAIKDVGSRDGSQVLVLAGLVMSACIPPMSWYFISETREVAFSEFMASTAQKGNVFVKYP</sequence>
<reference evidence="1 2" key="1">
    <citation type="journal article" date="2024" name="J Genomics">
        <title>Draft genome sequencing and assembly of Favolaschia claudopus CIRM-BRFM 2984 isolated from oak limbs.</title>
        <authorList>
            <person name="Navarro D."/>
            <person name="Drula E."/>
            <person name="Chaduli D."/>
            <person name="Cazenave R."/>
            <person name="Ahrendt S."/>
            <person name="Wang J."/>
            <person name="Lipzen A."/>
            <person name="Daum C."/>
            <person name="Barry K."/>
            <person name="Grigoriev I.V."/>
            <person name="Favel A."/>
            <person name="Rosso M.N."/>
            <person name="Martin F."/>
        </authorList>
    </citation>
    <scope>NUCLEOTIDE SEQUENCE [LARGE SCALE GENOMIC DNA]</scope>
    <source>
        <strain evidence="1 2">CIRM-BRFM 2984</strain>
    </source>
</reference>
<evidence type="ECO:0000313" key="2">
    <source>
        <dbReference type="Proteomes" id="UP001362999"/>
    </source>
</evidence>
<comment type="caution">
    <text evidence="1">The sequence shown here is derived from an EMBL/GenBank/DDBJ whole genome shotgun (WGS) entry which is preliminary data.</text>
</comment>
<evidence type="ECO:0000313" key="1">
    <source>
        <dbReference type="EMBL" id="KAK6981478.1"/>
    </source>
</evidence>